<gene>
    <name evidence="1" type="ORF">BSZ32_01775</name>
</gene>
<accession>A0A2S7TYL6</accession>
<name>A0A2S7TYL6_9BACT</name>
<organism evidence="1 2">
    <name type="scientific">Rubritalea profundi</name>
    <dbReference type="NCBI Taxonomy" id="1658618"/>
    <lineage>
        <taxon>Bacteria</taxon>
        <taxon>Pseudomonadati</taxon>
        <taxon>Verrucomicrobiota</taxon>
        <taxon>Verrucomicrobiia</taxon>
        <taxon>Verrucomicrobiales</taxon>
        <taxon>Rubritaleaceae</taxon>
        <taxon>Rubritalea</taxon>
    </lineage>
</organism>
<evidence type="ECO:0000313" key="2">
    <source>
        <dbReference type="Proteomes" id="UP000239907"/>
    </source>
</evidence>
<proteinExistence type="predicted"/>
<keyword evidence="2" id="KW-1185">Reference proteome</keyword>
<protein>
    <recommendedName>
        <fullName evidence="3">General secretion pathway protein GspM</fullName>
    </recommendedName>
</protein>
<sequence length="173" mass="19277">MLLLIAGIVLLFAHVWGIKQYLTSYREKEGKAMALAAQAVSYKNSSSNAVLIAEEVAWVDKHEPEPSTFGDEQSKLLEFLKSSATSIGFTPVKPQLTEMTNTGDKYLRTKIQIQATATEDQIYKWLVDIHQPTEFRAVTQIVMRPTAKVDDDGLIICTLTAEQWLIASNSDSL</sequence>
<dbReference type="EMBL" id="MQWA01000001">
    <property type="protein sequence ID" value="PQJ27347.1"/>
    <property type="molecule type" value="Genomic_DNA"/>
</dbReference>
<dbReference type="AlphaFoldDB" id="A0A2S7TYL6"/>
<evidence type="ECO:0000313" key="1">
    <source>
        <dbReference type="EMBL" id="PQJ27347.1"/>
    </source>
</evidence>
<evidence type="ECO:0008006" key="3">
    <source>
        <dbReference type="Google" id="ProtNLM"/>
    </source>
</evidence>
<reference evidence="1 2" key="1">
    <citation type="submission" date="2016-12" db="EMBL/GenBank/DDBJ databases">
        <title>Study of bacterial adaptation to deep sea.</title>
        <authorList>
            <person name="Song J."/>
            <person name="Yoshizawa S."/>
            <person name="Kogure K."/>
        </authorList>
    </citation>
    <scope>NUCLEOTIDE SEQUENCE [LARGE SCALE GENOMIC DNA]</scope>
    <source>
        <strain evidence="1 2">SAORIC-165</strain>
    </source>
</reference>
<dbReference type="Proteomes" id="UP000239907">
    <property type="component" value="Unassembled WGS sequence"/>
</dbReference>
<comment type="caution">
    <text evidence="1">The sequence shown here is derived from an EMBL/GenBank/DDBJ whole genome shotgun (WGS) entry which is preliminary data.</text>
</comment>